<dbReference type="AlphaFoldDB" id="A0A1Z4EDW2"/>
<name>A0A1Z4EDW2_9MYCO</name>
<dbReference type="KEGG" id="mshg:MSG_00971"/>
<protein>
    <submittedName>
        <fullName evidence="1">Acyltransferase</fullName>
    </submittedName>
</protein>
<proteinExistence type="predicted"/>
<dbReference type="RefSeq" id="WP_096437526.1">
    <property type="nucleotide sequence ID" value="NZ_AP018164.1"/>
</dbReference>
<sequence length="354" mass="38565">MKLGHVFDPRNNALNAWRLVLATGVILWHSFPLTGRHVPFAAGHQLLSQVFVDGFFAISGFLITASWLRNPRLRQYSAARGLRIFPGLWVCVAVTAFVIAPLSVAIQGGSVAHLLRSGAPVNYVLNNALLNFLYSGIDGTPRGVPFPGAWNGSIWTLLPELLCYIAVAGFGITGLLRRRWLVPTLLVLMLVCSLLVTPWNGFAEVWTPATMGARFALMFVAGALLQQYQHVIPARWSLVALSAVVVIASSWLPNYRVLAAIPLAYAIIVSGALLRDRRLNLRNDVSYGVYIYAFPTQQLLIVCGLGALPPLAFFPVATLATLPLATLSWFLVEKRAIALKSRFLPKRVAGAAAT</sequence>
<dbReference type="InterPro" id="IPR002656">
    <property type="entry name" value="Acyl_transf_3_dom"/>
</dbReference>
<accession>A0A1Z4EDW2</accession>
<evidence type="ECO:0000313" key="1">
    <source>
        <dbReference type="EMBL" id="BAX91130.1"/>
    </source>
</evidence>
<reference evidence="2" key="1">
    <citation type="submission" date="2017-06" db="EMBL/GenBank/DDBJ databases">
        <title>Complete Genome Sequence of Mycobacterium shigaense.</title>
        <authorList>
            <person name="Fukano H."/>
            <person name="Yoshida M."/>
            <person name="Kazumi Y."/>
            <person name="Ogura Y."/>
            <person name="Mitarai S."/>
            <person name="Hayashi T."/>
            <person name="Hoshino Y."/>
        </authorList>
    </citation>
    <scope>NUCLEOTIDE SEQUENCE [LARGE SCALE GENOMIC DNA]</scope>
    <source>
        <strain evidence="2">UN-152</strain>
    </source>
</reference>
<dbReference type="EMBL" id="AP018164">
    <property type="protein sequence ID" value="BAX91130.1"/>
    <property type="molecule type" value="Genomic_DNA"/>
</dbReference>
<gene>
    <name evidence="1" type="ORF">MSG_00971</name>
</gene>
<dbReference type="GO" id="GO:0016747">
    <property type="term" value="F:acyltransferase activity, transferring groups other than amino-acyl groups"/>
    <property type="evidence" value="ECO:0007669"/>
    <property type="project" value="InterPro"/>
</dbReference>
<keyword evidence="2" id="KW-1185">Reference proteome</keyword>
<keyword evidence="1" id="KW-0808">Transferase</keyword>
<dbReference type="Pfam" id="PF01757">
    <property type="entry name" value="Acyl_transf_3"/>
    <property type="match status" value="1"/>
</dbReference>
<keyword evidence="1" id="KW-0012">Acyltransferase</keyword>
<dbReference type="OrthoDB" id="9796461at2"/>
<dbReference type="Proteomes" id="UP000217736">
    <property type="component" value="Chromosome"/>
</dbReference>
<evidence type="ECO:0000313" key="2">
    <source>
        <dbReference type="Proteomes" id="UP000217736"/>
    </source>
</evidence>
<organism evidence="1 2">
    <name type="scientific">Mycobacterium shigaense</name>
    <dbReference type="NCBI Taxonomy" id="722731"/>
    <lineage>
        <taxon>Bacteria</taxon>
        <taxon>Bacillati</taxon>
        <taxon>Actinomycetota</taxon>
        <taxon>Actinomycetes</taxon>
        <taxon>Mycobacteriales</taxon>
        <taxon>Mycobacteriaceae</taxon>
        <taxon>Mycobacterium</taxon>
        <taxon>Mycobacterium simiae complex</taxon>
    </lineage>
</organism>